<evidence type="ECO:0000313" key="2">
    <source>
        <dbReference type="Proteomes" id="UP000024837"/>
    </source>
</evidence>
<keyword evidence="2" id="KW-1185">Reference proteome</keyword>
<gene>
    <name evidence="1" type="ORF">DRE_00197</name>
</gene>
<organism evidence="1 2">
    <name type="scientific">Drechslerella stenobrocha 248</name>
    <dbReference type="NCBI Taxonomy" id="1043628"/>
    <lineage>
        <taxon>Eukaryota</taxon>
        <taxon>Fungi</taxon>
        <taxon>Dikarya</taxon>
        <taxon>Ascomycota</taxon>
        <taxon>Pezizomycotina</taxon>
        <taxon>Orbiliomycetes</taxon>
        <taxon>Orbiliales</taxon>
        <taxon>Orbiliaceae</taxon>
        <taxon>Drechslerella</taxon>
    </lineage>
</organism>
<reference evidence="1 2" key="1">
    <citation type="submission" date="2013-05" db="EMBL/GenBank/DDBJ databases">
        <title>Drechslerella stenobrocha genome reveals carnivorous origination and mechanical trapping mechanism of predatory fungi.</title>
        <authorList>
            <person name="Liu X."/>
            <person name="Zhang W."/>
            <person name="Liu K."/>
        </authorList>
    </citation>
    <scope>NUCLEOTIDE SEQUENCE [LARGE SCALE GENOMIC DNA]</scope>
    <source>
        <strain evidence="1 2">248</strain>
    </source>
</reference>
<sequence length="282" mass="32819">MSLKTTYSYTPSPIWQAFLKLNGGSEPSCPFDQLDCECVLQPSTFTKRLHFIQIQLQVKNEMAALRQRIGDLEYERDKLDFYVDSLWGMLKPVHEAGEESFKARRDRAVRHYRSAIVAKPGDQEARKTEMAIDNLMYSVHYSLSRPCQVMELVSSLLRKMWRQAGPLLQEIKTRIIEARASIAATEGCGGLVMMELELKRVVLVQLCQAQEKVHTQVASMNRRRNYLCGQAGRDLQKFNLFLTDVRKAQKESQSRETSRRKLQVQEWENEQELREWMVVVRE</sequence>
<dbReference type="HOGENOM" id="CLU_987033_0_0_1"/>
<proteinExistence type="predicted"/>
<evidence type="ECO:0000313" key="1">
    <source>
        <dbReference type="EMBL" id="EWC48892.1"/>
    </source>
</evidence>
<accession>W7I9W4</accession>
<protein>
    <submittedName>
        <fullName evidence="1">Uncharacterized protein</fullName>
    </submittedName>
</protein>
<dbReference type="EMBL" id="KI966371">
    <property type="protein sequence ID" value="EWC48892.1"/>
    <property type="molecule type" value="Genomic_DNA"/>
</dbReference>
<dbReference type="Proteomes" id="UP000024837">
    <property type="component" value="Unassembled WGS sequence"/>
</dbReference>
<dbReference type="AlphaFoldDB" id="W7I9W4"/>
<name>W7I9W4_9PEZI</name>